<feature type="region of interest" description="Disordered" evidence="3">
    <location>
        <begin position="1826"/>
        <end position="1857"/>
    </location>
</feature>
<dbReference type="Pfam" id="PF13768">
    <property type="entry name" value="VWA_3"/>
    <property type="match status" value="1"/>
</dbReference>
<dbReference type="InterPro" id="IPR002035">
    <property type="entry name" value="VWF_A"/>
</dbReference>
<proteinExistence type="inferred from homology"/>
<accession>A0ABP0EYH1</accession>
<dbReference type="Gene3D" id="3.90.228.10">
    <property type="match status" value="1"/>
</dbReference>
<reference evidence="8 9" key="1">
    <citation type="submission" date="2024-02" db="EMBL/GenBank/DDBJ databases">
        <authorList>
            <person name="Daric V."/>
            <person name="Darras S."/>
        </authorList>
    </citation>
    <scope>NUCLEOTIDE SEQUENCE [LARGE SCALE GENOMIC DNA]</scope>
</reference>
<evidence type="ECO:0000313" key="8">
    <source>
        <dbReference type="EMBL" id="CAK8671220.1"/>
    </source>
</evidence>
<dbReference type="PANTHER" id="PTHR46530">
    <property type="entry name" value="PROTEIN MONO-ADP-RIBOSYLTRANSFERASE PARP4"/>
    <property type="match status" value="1"/>
</dbReference>
<dbReference type="EMBL" id="CAWYQH010000001">
    <property type="protein sequence ID" value="CAK8671220.1"/>
    <property type="molecule type" value="Genomic_DNA"/>
</dbReference>
<dbReference type="InterPro" id="IPR036420">
    <property type="entry name" value="BRCT_dom_sf"/>
</dbReference>
<comment type="similarity">
    <text evidence="1">Belongs to the ARTD/PARP family.</text>
</comment>
<dbReference type="PROSITE" id="PS50172">
    <property type="entry name" value="BRCT"/>
    <property type="match status" value="1"/>
</dbReference>
<comment type="caution">
    <text evidence="8">The sequence shown here is derived from an EMBL/GenBank/DDBJ whole genome shotgun (WGS) entry which is preliminary data.</text>
</comment>
<dbReference type="InterPro" id="IPR036465">
    <property type="entry name" value="vWFA_dom_sf"/>
</dbReference>
<evidence type="ECO:0000259" key="6">
    <source>
        <dbReference type="PROSITE" id="PS51059"/>
    </source>
</evidence>
<evidence type="ECO:0000313" key="9">
    <source>
        <dbReference type="Proteomes" id="UP001642483"/>
    </source>
</evidence>
<feature type="domain" description="VWFA" evidence="5">
    <location>
        <begin position="918"/>
        <end position="1114"/>
    </location>
</feature>
<gene>
    <name evidence="8" type="ORF">CVLEPA_LOCUS276</name>
</gene>
<dbReference type="PROSITE" id="PS51059">
    <property type="entry name" value="PARP_CATALYTIC"/>
    <property type="match status" value="1"/>
</dbReference>
<feature type="domain" description="PARP catalytic" evidence="6">
    <location>
        <begin position="404"/>
        <end position="608"/>
    </location>
</feature>
<dbReference type="Gene3D" id="3.40.50.410">
    <property type="entry name" value="von Willebrand factor, type A domain"/>
    <property type="match status" value="1"/>
</dbReference>
<dbReference type="SUPFAM" id="SSF56399">
    <property type="entry name" value="ADP-ribosylation"/>
    <property type="match status" value="1"/>
</dbReference>
<feature type="compositionally biased region" description="Basic residues" evidence="3">
    <location>
        <begin position="1613"/>
        <end position="1625"/>
    </location>
</feature>
<dbReference type="InterPro" id="IPR013694">
    <property type="entry name" value="VIT"/>
</dbReference>
<dbReference type="SUPFAM" id="SSF53300">
    <property type="entry name" value="vWA-like"/>
    <property type="match status" value="1"/>
</dbReference>
<feature type="region of interest" description="Disordered" evidence="3">
    <location>
        <begin position="1869"/>
        <end position="1926"/>
    </location>
</feature>
<dbReference type="PROSITE" id="PS50234">
    <property type="entry name" value="VWFA"/>
    <property type="match status" value="1"/>
</dbReference>
<feature type="compositionally biased region" description="Pro residues" evidence="3">
    <location>
        <begin position="1873"/>
        <end position="1900"/>
    </location>
</feature>
<dbReference type="InterPro" id="IPR001357">
    <property type="entry name" value="BRCT_dom"/>
</dbReference>
<dbReference type="EC" id="2.4.2.-" evidence="2"/>
<keyword evidence="2" id="KW-0328">Glycosyltransferase</keyword>
<name>A0ABP0EYH1_CLALP</name>
<dbReference type="InterPro" id="IPR012317">
    <property type="entry name" value="Poly(ADP-ribose)pol_cat_dom"/>
</dbReference>
<dbReference type="PANTHER" id="PTHR46530:SF1">
    <property type="entry name" value="PROTEIN MONO-ADP-RIBOSYLTRANSFERASE PARP4"/>
    <property type="match status" value="1"/>
</dbReference>
<dbReference type="SUPFAM" id="SSF53067">
    <property type="entry name" value="Actin-like ATPase domain"/>
    <property type="match status" value="1"/>
</dbReference>
<dbReference type="Pfam" id="PF08487">
    <property type="entry name" value="VIT"/>
    <property type="match status" value="1"/>
</dbReference>
<organism evidence="8 9">
    <name type="scientific">Clavelina lepadiformis</name>
    <name type="common">Light-bulb sea squirt</name>
    <name type="synonym">Ascidia lepadiformis</name>
    <dbReference type="NCBI Taxonomy" id="159417"/>
    <lineage>
        <taxon>Eukaryota</taxon>
        <taxon>Metazoa</taxon>
        <taxon>Chordata</taxon>
        <taxon>Tunicata</taxon>
        <taxon>Ascidiacea</taxon>
        <taxon>Aplousobranchia</taxon>
        <taxon>Clavelinidae</taxon>
        <taxon>Clavelina</taxon>
    </lineage>
</organism>
<dbReference type="PROSITE" id="PS51468">
    <property type="entry name" value="VIT"/>
    <property type="match status" value="1"/>
</dbReference>
<dbReference type="Pfam" id="PF00644">
    <property type="entry name" value="PARP"/>
    <property type="match status" value="1"/>
</dbReference>
<evidence type="ECO:0000259" key="5">
    <source>
        <dbReference type="PROSITE" id="PS50234"/>
    </source>
</evidence>
<dbReference type="SUPFAM" id="SSF52113">
    <property type="entry name" value="BRCT domain"/>
    <property type="match status" value="1"/>
</dbReference>
<dbReference type="Gene3D" id="3.30.420.40">
    <property type="match status" value="1"/>
</dbReference>
<dbReference type="Pfam" id="PF00022">
    <property type="entry name" value="Actin"/>
    <property type="match status" value="1"/>
</dbReference>
<dbReference type="InterPro" id="IPR043129">
    <property type="entry name" value="ATPase_NBD"/>
</dbReference>
<feature type="region of interest" description="Disordered" evidence="3">
    <location>
        <begin position="1598"/>
        <end position="1635"/>
    </location>
</feature>
<evidence type="ECO:0000259" key="4">
    <source>
        <dbReference type="PROSITE" id="PS50172"/>
    </source>
</evidence>
<dbReference type="Proteomes" id="UP001642483">
    <property type="component" value="Unassembled WGS sequence"/>
</dbReference>
<dbReference type="InterPro" id="IPR031273">
    <property type="entry name" value="PARP4"/>
</dbReference>
<dbReference type="SMART" id="SM00609">
    <property type="entry name" value="VIT"/>
    <property type="match status" value="1"/>
</dbReference>
<dbReference type="Pfam" id="PF16589">
    <property type="entry name" value="BRCT_2"/>
    <property type="match status" value="1"/>
</dbReference>
<evidence type="ECO:0000256" key="2">
    <source>
        <dbReference type="RuleBase" id="RU362114"/>
    </source>
</evidence>
<keyword evidence="2" id="KW-0520">NAD</keyword>
<feature type="region of interest" description="Disordered" evidence="3">
    <location>
        <begin position="1469"/>
        <end position="1498"/>
    </location>
</feature>
<dbReference type="InterPro" id="IPR004000">
    <property type="entry name" value="Actin"/>
</dbReference>
<feature type="domain" description="VIT" evidence="7">
    <location>
        <begin position="644"/>
        <end position="772"/>
    </location>
</feature>
<dbReference type="Gene3D" id="3.40.50.10190">
    <property type="entry name" value="BRCT domain"/>
    <property type="match status" value="1"/>
</dbReference>
<feature type="compositionally biased region" description="Low complexity" evidence="3">
    <location>
        <begin position="1469"/>
        <end position="1480"/>
    </location>
</feature>
<keyword evidence="2" id="KW-0808">Transferase</keyword>
<keyword evidence="9" id="KW-1185">Reference proteome</keyword>
<evidence type="ECO:0000259" key="7">
    <source>
        <dbReference type="PROSITE" id="PS51468"/>
    </source>
</evidence>
<evidence type="ECO:0000256" key="3">
    <source>
        <dbReference type="SAM" id="MobiDB-lite"/>
    </source>
</evidence>
<sequence length="2228" mass="246716">MEQFEENPLFMNRLFVLDLGSASHKTKKKVREKITENGGTISYILTKKSHFVVVPHSKGIRVDTYKTRKAQQLEIPVVSQDFVFDCVERNCIVDTDQYCAAGLTKTDKFSKGKIQVSNWDSFSGKSHTKTKLTSTQIQALASRRYQSHAKDCPKFSENFSIVKFAILQGAKQGKNADNTQILCIVEMHVPVALKSEANPANYVRILEQSCEKNSSIDEVTKKQSLEYFFDSCTKALTYMQYLVNEKVAKLHLVVVHQMPSIKLGSSKLRQMLDEMGASGGVLHPEVTKLVYGIATLAFGELRNGLSHRDVASITPDEITKAVVILMKIRKSIDNNMDTSDLSNDFHSLLSLTGPCEVINDKKVLSRKQDFVQLLKDTMLLSESTSNEIMTSLGRKDRNEDDKFSVVAPLYKMFKSAIVCLEDDDSEYIDILKLLRKETESNSFQVRNIFRVHRGIEDSNFTQSLQPTRLLFHASNPQNFIGILSRGLLPPLVVVSEHGGERSDVGMLGNAIYFADDARTSLQFSKVNPVTGTRLMLVNEVALGHCHDYNRHMPSLTCPPEGYDSVRGIGRRDDPSSEFENNEYGIYNVAQQRMRYLIEFVLPDDKVCPISCPPASLDIVNKMEGYEMVDFIDIELRSDPLDKVKPGLLIKHEGEEVQVPLREVHVRAKMMDMVAEVVVMQAYANDSDAAVEAKYVFPLDDSAAVCGFEAFINGKHVVGKVKEKEVAHKEYREAVEAGHGAYLMDEEKADVFTVSVGNLPPGAKVLIKITYVAELPVIPGTDGSSDSIQFYLPASVAPSVRNDMLISGPVTQTMTDRVTADRGQTSATSLVVSVEMPFDIRKIESPTHRVHIKKTAAKACVRLTLKENLGDRDFRLLVSLAEIHVPRMWVERHPEDSDSQACMVAFYPEFDAKPISDYKAVIMLDMSRSMATTPPNNLEREVKKLALMIVANLPQCCTINVVRFGSTYQELFILEQPLSDNIIREKSEAFIQQCSALILGSSDAWRPLTSLATIQNSPGHSDQITNIFLLSDGHLSEEEVLLQLSASLGGGGKDGGITRIFTFSVGSTANQHLMKGIATASGGAHEHFSSDSKSKWRGKIKSQLEKSSQPLLTDIRIEWKRFDDAFMNAEIDFPIQAPEKIKSLFNSSRLVAYSFIPHCTQAELFAKVCGSEISAVVSTSDLSITTGKTLHRLTARAMIRDYEDGAHDVDPLLRDKIKTTRKPHIIELSISQDVVSPYTSFVAIEKREEGEDLTTNEGPTINELVAIEDVDVIPEVAWEEEVIEEDVTPIDNLRKELEAAEVSYGTSVFQSQRHFESANDLADSLCDVERKEAEIWIAATRSKLNMETNLPSVNSDMVKLLSKSENNEELLRTFATILSTHDISEWCLCSAESKEIIPMVTLLLASIRKLDITDLTDTKIMEWKNHLNKLSDHVVSSDERYSEHERSSSSFDFDSAAMWGLSSSASYSEASSSHSDPSSSSPLKTNYRQSRAPHDSESSDDAMGFCVVDGFMDVCPTPVVIDAGSDSVKLGYAGRPAPEVSIPTIVGRPRHKGVMVGMGQKDSYVGSEIDDSRVREFSPDAISSSKRFKKMRKKLSAFSKASSARDVVPDGNNRRSRSRSRSRERRSSKDSPNVDYLRDMMSNAMSSMLQRSADDELQDKSSPVYIPTSPSFAQIEKVEPTVECDLLSDEPLEAQTKDISPWKALNAEDKLAEGPATFGAAQAHTRFNDQPLSPPKADLSSSIPALFLSSRRVQGDPVPGLTQSFGVRPPLAGGVSGQLFGASSQNQVVFDNSSVSQSSGNFGGFGALRAANIPAGLFGAKSRSPTQHVNSLAAPHSPPASLEEESMEVSWESASKPVQPQLESDLLFDVSLAAPPPPPPPTSFSSDVPPPPGAFAPPPPLARGFSGSSSRRPPPRRNRLSPQERETRLCEETPEIANQYRPPAATTFNAASYYPQKTMLTKSIENFTPPHPKLAEEPDSLKASTSPSVVSTPALESIFGTEIFTTTRARRKTSLLAELCPDKQKLSVESNRRMRRSRRRLTSVAGNCPSIIGELLNLAPPNPSQLLTRITGDVFSRLSSEDVRLMAVELGKFEQGHSFWFLPLSDERFEKVTVSCRNVLKEVGALSLGEKIYATLWKMICTAFVIWALQLAVSMNVLYNTTVEEMLTVAQSWLKKQDSETPSLHFRLELGSKWEEAALKFFSMVISDVNDSDSVISEMTRLVKLLIKK</sequence>
<evidence type="ECO:0000256" key="1">
    <source>
        <dbReference type="ARBA" id="ARBA00024347"/>
    </source>
</evidence>
<feature type="domain" description="BRCT" evidence="4">
    <location>
        <begin position="5"/>
        <end position="100"/>
    </location>
</feature>
<dbReference type="SMART" id="SM00292">
    <property type="entry name" value="BRCT"/>
    <property type="match status" value="1"/>
</dbReference>
<protein>
    <recommendedName>
        <fullName evidence="2">Poly [ADP-ribose] polymerase</fullName>
        <shortName evidence="2">PARP</shortName>
        <ecNumber evidence="2">2.4.2.-</ecNumber>
    </recommendedName>
</protein>